<reference evidence="1 2" key="1">
    <citation type="journal article" date="2014" name="Genome Announc.">
        <title>Draft Genome Sequences of Two Vibrionaceae Species, Vibrio ponticus C121 and Photobacterium aphoticum C119, Isolated as Coral Reef Microbiota.</title>
        <authorList>
            <person name="Al-saari N."/>
            <person name="Meirelles P.M."/>
            <person name="Mino S."/>
            <person name="Suda W."/>
            <person name="Oshima K."/>
            <person name="Hattori M."/>
            <person name="Ohkuma M."/>
            <person name="Thompson F.L."/>
            <person name="Gomez-Gil B."/>
            <person name="Sawabe T."/>
            <person name="Sawabe T."/>
        </authorList>
    </citation>
    <scope>NUCLEOTIDE SEQUENCE [LARGE SCALE GENOMIC DNA]</scope>
    <source>
        <strain evidence="1 2">JCM 19237</strain>
    </source>
</reference>
<protein>
    <submittedName>
        <fullName evidence="1">Uncharacterized protein</fullName>
    </submittedName>
</protein>
<dbReference type="STRING" id="754436.JCM19237_285"/>
<dbReference type="Proteomes" id="UP000029227">
    <property type="component" value="Unassembled WGS sequence"/>
</dbReference>
<accession>A0A090QXH2</accession>
<dbReference type="AlphaFoldDB" id="A0A090QXH2"/>
<sequence>MKFWSSEAARATQAKMTRMANGLEKEVMNTPQVLSLLSQDERDAIATTIKTLRELKDKAAKQKEVHARRENEKKRFVENMNAAIKRAINKSGLLKPAFYMDRQRIHLLMTVAAICEERAYHICSSEDLMLEAEVECTEERRAEIRRIRYERLYEHFEAGLEKAIRYKSLRYNVDTDSYSEIMPPAQALQEIMGSITPQVEAKLDARYGKYIEAIEAYNRAVTAKKLRSTFKSV</sequence>
<evidence type="ECO:0000313" key="2">
    <source>
        <dbReference type="Proteomes" id="UP000029227"/>
    </source>
</evidence>
<comment type="caution">
    <text evidence="1">The sequence shown here is derived from an EMBL/GenBank/DDBJ whole genome shotgun (WGS) entry which is preliminary data.</text>
</comment>
<organism evidence="1 2">
    <name type="scientific">Photobacterium aphoticum</name>
    <dbReference type="NCBI Taxonomy" id="754436"/>
    <lineage>
        <taxon>Bacteria</taxon>
        <taxon>Pseudomonadati</taxon>
        <taxon>Pseudomonadota</taxon>
        <taxon>Gammaproteobacteria</taxon>
        <taxon>Vibrionales</taxon>
        <taxon>Vibrionaceae</taxon>
        <taxon>Photobacterium</taxon>
    </lineage>
</organism>
<gene>
    <name evidence="1" type="ORF">JCM19237_285</name>
</gene>
<name>A0A090QXH2_9GAMM</name>
<evidence type="ECO:0000313" key="1">
    <source>
        <dbReference type="EMBL" id="GAL07905.1"/>
    </source>
</evidence>
<proteinExistence type="predicted"/>
<dbReference type="EMBL" id="BBMN01000020">
    <property type="protein sequence ID" value="GAL07905.1"/>
    <property type="molecule type" value="Genomic_DNA"/>
</dbReference>